<dbReference type="AlphaFoldDB" id="A0A8H3WW75"/>
<dbReference type="EMBL" id="WTPW01003060">
    <property type="protein sequence ID" value="KAF0355555.1"/>
    <property type="molecule type" value="Genomic_DNA"/>
</dbReference>
<accession>A0A8H3WW75</accession>
<organism evidence="1 2">
    <name type="scientific">Gigaspora margarita</name>
    <dbReference type="NCBI Taxonomy" id="4874"/>
    <lineage>
        <taxon>Eukaryota</taxon>
        <taxon>Fungi</taxon>
        <taxon>Fungi incertae sedis</taxon>
        <taxon>Mucoromycota</taxon>
        <taxon>Glomeromycotina</taxon>
        <taxon>Glomeromycetes</taxon>
        <taxon>Diversisporales</taxon>
        <taxon>Gigasporaceae</taxon>
        <taxon>Gigaspora</taxon>
    </lineage>
</organism>
<reference evidence="1 2" key="1">
    <citation type="journal article" date="2019" name="Environ. Microbiol.">
        <title>At the nexus of three kingdoms: the genome of the mycorrhizal fungus Gigaspora margarita provides insights into plant, endobacterial and fungal interactions.</title>
        <authorList>
            <person name="Venice F."/>
            <person name="Ghignone S."/>
            <person name="Salvioli di Fossalunga A."/>
            <person name="Amselem J."/>
            <person name="Novero M."/>
            <person name="Xianan X."/>
            <person name="Sedzielewska Toro K."/>
            <person name="Morin E."/>
            <person name="Lipzen A."/>
            <person name="Grigoriev I.V."/>
            <person name="Henrissat B."/>
            <person name="Martin F.M."/>
            <person name="Bonfante P."/>
        </authorList>
    </citation>
    <scope>NUCLEOTIDE SEQUENCE [LARGE SCALE GENOMIC DNA]</scope>
    <source>
        <strain evidence="1 2">BEG34</strain>
    </source>
</reference>
<protein>
    <submittedName>
        <fullName evidence="1">Uncharacterized protein</fullName>
    </submittedName>
</protein>
<keyword evidence="2" id="KW-1185">Reference proteome</keyword>
<dbReference type="OrthoDB" id="2442740at2759"/>
<gene>
    <name evidence="1" type="ORF">F8M41_014850</name>
</gene>
<comment type="caution">
    <text evidence="1">The sequence shown here is derived from an EMBL/GenBank/DDBJ whole genome shotgun (WGS) entry which is preliminary data.</text>
</comment>
<name>A0A8H3WW75_GIGMA</name>
<dbReference type="Proteomes" id="UP000439903">
    <property type="component" value="Unassembled WGS sequence"/>
</dbReference>
<sequence length="122" mass="14515">MCVKKDLPNDPQLISKTNITIPIRLLRMLVEMNRELRKYYFFHKLPNNWIDIAKRKLEKDEKLVLSENINKINSVLENLLATEEMQVLVTEYRVVENIIKKTLQFQSNSNQLVEITKLTRTE</sequence>
<proteinExistence type="predicted"/>
<evidence type="ECO:0000313" key="1">
    <source>
        <dbReference type="EMBL" id="KAF0355555.1"/>
    </source>
</evidence>
<evidence type="ECO:0000313" key="2">
    <source>
        <dbReference type="Proteomes" id="UP000439903"/>
    </source>
</evidence>